<reference evidence="3" key="1">
    <citation type="submission" date="2020-05" db="EMBL/GenBank/DDBJ databases">
        <title>Frigoriglobus tundricola gen. nov., sp. nov., a psychrotolerant cellulolytic planctomycete of the family Gemmataceae with two divergent copies of 16S rRNA gene.</title>
        <authorList>
            <person name="Kulichevskaya I.S."/>
            <person name="Ivanova A.A."/>
            <person name="Naumoff D.G."/>
            <person name="Beletsky A.V."/>
            <person name="Rijpstra W.I.C."/>
            <person name="Sinninghe Damste J.S."/>
            <person name="Mardanov A.V."/>
            <person name="Ravin N.V."/>
            <person name="Dedysh S.N."/>
        </authorList>
    </citation>
    <scope>NUCLEOTIDE SEQUENCE [LARGE SCALE GENOMIC DNA]</scope>
    <source>
        <strain evidence="3">PL17</strain>
    </source>
</reference>
<organism evidence="2 3">
    <name type="scientific">Frigoriglobus tundricola</name>
    <dbReference type="NCBI Taxonomy" id="2774151"/>
    <lineage>
        <taxon>Bacteria</taxon>
        <taxon>Pseudomonadati</taxon>
        <taxon>Planctomycetota</taxon>
        <taxon>Planctomycetia</taxon>
        <taxon>Gemmatales</taxon>
        <taxon>Gemmataceae</taxon>
        <taxon>Frigoriglobus</taxon>
    </lineage>
</organism>
<gene>
    <name evidence="2" type="ORF">FTUN_0742</name>
</gene>
<name>A0A6M5YGR9_9BACT</name>
<accession>A0A6M5YGR9</accession>
<sequence length="39" mass="4036">MSTDARLTGLLGDDPNIGKPEPGPRIVGAAHVTKRSSYG</sequence>
<protein>
    <submittedName>
        <fullName evidence="2">Uncharacterized protein</fullName>
    </submittedName>
</protein>
<evidence type="ECO:0000256" key="1">
    <source>
        <dbReference type="SAM" id="MobiDB-lite"/>
    </source>
</evidence>
<evidence type="ECO:0000313" key="3">
    <source>
        <dbReference type="Proteomes" id="UP000503447"/>
    </source>
</evidence>
<proteinExistence type="predicted"/>
<evidence type="ECO:0000313" key="2">
    <source>
        <dbReference type="EMBL" id="QJW93237.1"/>
    </source>
</evidence>
<dbReference type="AlphaFoldDB" id="A0A6M5YGR9"/>
<feature type="region of interest" description="Disordered" evidence="1">
    <location>
        <begin position="1"/>
        <end position="39"/>
    </location>
</feature>
<dbReference type="Proteomes" id="UP000503447">
    <property type="component" value="Chromosome"/>
</dbReference>
<dbReference type="EMBL" id="CP053452">
    <property type="protein sequence ID" value="QJW93237.1"/>
    <property type="molecule type" value="Genomic_DNA"/>
</dbReference>
<dbReference type="KEGG" id="ftj:FTUN_0742"/>
<keyword evidence="3" id="KW-1185">Reference proteome</keyword>